<dbReference type="EMBL" id="JAUSTT010000002">
    <property type="protein sequence ID" value="MDQ0174797.1"/>
    <property type="molecule type" value="Genomic_DNA"/>
</dbReference>
<dbReference type="Proteomes" id="UP001223586">
    <property type="component" value="Unassembled WGS sequence"/>
</dbReference>
<evidence type="ECO:0000259" key="3">
    <source>
        <dbReference type="Pfam" id="PF13514"/>
    </source>
</evidence>
<reference evidence="4 5" key="1">
    <citation type="submission" date="2023-07" db="EMBL/GenBank/DDBJ databases">
        <title>Genomic Encyclopedia of Type Strains, Phase IV (KMG-IV): sequencing the most valuable type-strain genomes for metagenomic binning, comparative biology and taxonomic classification.</title>
        <authorList>
            <person name="Goeker M."/>
        </authorList>
    </citation>
    <scope>NUCLEOTIDE SEQUENCE [LARGE SCALE GENOMIC DNA]</scope>
    <source>
        <strain evidence="4 5">DSM 23837</strain>
    </source>
</reference>
<comment type="caution">
    <text evidence="4">The sequence shown here is derived from an EMBL/GenBank/DDBJ whole genome shotgun (WGS) entry which is preliminary data.</text>
</comment>
<evidence type="ECO:0000313" key="4">
    <source>
        <dbReference type="EMBL" id="MDQ0174797.1"/>
    </source>
</evidence>
<proteinExistence type="predicted"/>
<dbReference type="SUPFAM" id="SSF52540">
    <property type="entry name" value="P-loop containing nucleoside triphosphate hydrolases"/>
    <property type="match status" value="1"/>
</dbReference>
<feature type="coiled-coil region" evidence="1">
    <location>
        <begin position="688"/>
        <end position="722"/>
    </location>
</feature>
<dbReference type="PANTHER" id="PTHR41259">
    <property type="entry name" value="DOUBLE-STRAND BREAK REPAIR RAD50 ATPASE, PUTATIVE-RELATED"/>
    <property type="match status" value="1"/>
</dbReference>
<dbReference type="InterPro" id="IPR027417">
    <property type="entry name" value="P-loop_NTPase"/>
</dbReference>
<protein>
    <submittedName>
        <fullName evidence="4">Uncharacterized protein YhaN</fullName>
    </submittedName>
</protein>
<name>A0ABT9WPB3_9BACI</name>
<dbReference type="Pfam" id="PF13514">
    <property type="entry name" value="AAA_27"/>
    <property type="match status" value="1"/>
</dbReference>
<keyword evidence="2" id="KW-1133">Transmembrane helix</keyword>
<keyword evidence="5" id="KW-1185">Reference proteome</keyword>
<keyword evidence="2" id="KW-0472">Membrane</keyword>
<dbReference type="InterPro" id="IPR038734">
    <property type="entry name" value="YhaN_AAA"/>
</dbReference>
<feature type="domain" description="YhaN AAA" evidence="3">
    <location>
        <begin position="1"/>
        <end position="207"/>
    </location>
</feature>
<dbReference type="Gene3D" id="3.40.50.300">
    <property type="entry name" value="P-loop containing nucleotide triphosphate hydrolases"/>
    <property type="match status" value="2"/>
</dbReference>
<keyword evidence="1" id="KW-0175">Coiled coil</keyword>
<evidence type="ECO:0000313" key="5">
    <source>
        <dbReference type="Proteomes" id="UP001223586"/>
    </source>
</evidence>
<feature type="coiled-coil region" evidence="1">
    <location>
        <begin position="531"/>
        <end position="603"/>
    </location>
</feature>
<feature type="coiled-coil region" evidence="1">
    <location>
        <begin position="183"/>
        <end position="244"/>
    </location>
</feature>
<feature type="transmembrane region" description="Helical" evidence="2">
    <location>
        <begin position="477"/>
        <end position="495"/>
    </location>
</feature>
<evidence type="ECO:0000256" key="2">
    <source>
        <dbReference type="SAM" id="Phobius"/>
    </source>
</evidence>
<feature type="coiled-coil region" evidence="1">
    <location>
        <begin position="790"/>
        <end position="817"/>
    </location>
</feature>
<gene>
    <name evidence="4" type="ORF">J2S08_000630</name>
</gene>
<dbReference type="PANTHER" id="PTHR41259:SF1">
    <property type="entry name" value="DOUBLE-STRAND BREAK REPAIR RAD50 ATPASE, PUTATIVE-RELATED"/>
    <property type="match status" value="1"/>
</dbReference>
<sequence>MKLKSIQIVGYGKLVDREFHHLSSLQVVYGANEAGKSTMMSFIHSILFGFPTKQQTASRYEPKHASKYGGRLIVETEVDGEIIIERMKGKAVGDVTLHFQDGTVGGEFELQQLLSGMDKAMFQRIFSFDIHGLQGVHLLKSEEIGRYLLAAGTIGTDALLHAEQQLQKELDSLFKPNGRKPILNQQLQQLRQAEKELKKGKIQQQQYARLVAETTKIEKEKDKLQQLQKEQLQATYKLEKLVKEWPLIQERNQLQSQLNDSTDLDFPANGIARFEKMNEQLRLTRGQLNVYRTKQSELEKTISCKKSTLANNETRIKIDQLLEKWPQVQQWNDDLVQLQYEMSDGKEQIKKLKNDLHVDDKEISQLQIGQLGMNMKEKIRHTVQESNRLLVQKQDILTKWNYETKRLEEAEAACTRIENNLLDEEAYRRLDRLYHEGQAVQDLKQQQQVMTAQIDFYQQRKTEAGEKRKKAAAVKRTIGSLAAIFFVSITVWSVIALQWLFASTSLLAFLSVLYLSFFTKQKKVDPFDHILTQLKQEAAIIESELKQKSAEHENWKESYEQQRQLRTSWKEELIRLERQQIEWRETREQLASLEKMEKNIEAQLLRIKHILQLPADFASTKLEDALDRLREIILLQEKVDHKAQRIADLSEKQCRWHQELTALVQPFLPGWQANETGVIRLKERLKGEDEQLVLYREAKKQLQALEDDRMQVQLQHEALLRETAALLQAANVHDEEAYWAKAEALHIYKERKERLLLIEQQLSEEAIKESGHYRSLLNVEQEQAKLFTEKKQTTAQLEEMHKRLANLTYEIKMLEEGGTYTEHLHHFYHLQSIYRETARRWMKYQLAKHLLHETMKRLKAERLPKVVKKAQEYFKLLTDGEYVRIHIQADDVFVIERKDRVLFEAKEVSQATKEQLYIALRFALVAVLQTEYAFPIIIDDGFVNFDHRRTAKVIQLLKEFQKDTQVLFFTCHQHLLPFFSKSQIIELQQYEENFTKR</sequence>
<keyword evidence="2" id="KW-0812">Transmembrane</keyword>
<accession>A0ABT9WPB3</accession>
<evidence type="ECO:0000256" key="1">
    <source>
        <dbReference type="SAM" id="Coils"/>
    </source>
</evidence>
<dbReference type="RefSeq" id="WP_307226553.1">
    <property type="nucleotide sequence ID" value="NZ_JAUSTT010000002.1"/>
</dbReference>
<feature type="coiled-coil region" evidence="1">
    <location>
        <begin position="407"/>
        <end position="460"/>
    </location>
</feature>
<organism evidence="4 5">
    <name type="scientific">Bacillus chungangensis</name>
    <dbReference type="NCBI Taxonomy" id="587633"/>
    <lineage>
        <taxon>Bacteria</taxon>
        <taxon>Bacillati</taxon>
        <taxon>Bacillota</taxon>
        <taxon>Bacilli</taxon>
        <taxon>Bacillales</taxon>
        <taxon>Bacillaceae</taxon>
        <taxon>Bacillus</taxon>
    </lineage>
</organism>